<comment type="caution">
    <text evidence="3">The sequence shown here is derived from an EMBL/GenBank/DDBJ whole genome shotgun (WGS) entry which is preliminary data.</text>
</comment>
<proteinExistence type="predicted"/>
<evidence type="ECO:0000256" key="2">
    <source>
        <dbReference type="SAM" id="SignalP"/>
    </source>
</evidence>
<evidence type="ECO:0000313" key="3">
    <source>
        <dbReference type="EMBL" id="ERJ91751.1"/>
    </source>
</evidence>
<feature type="transmembrane region" description="Helical" evidence="1">
    <location>
        <begin position="294"/>
        <end position="316"/>
    </location>
</feature>
<keyword evidence="2" id="KW-0732">Signal</keyword>
<feature type="chain" id="PRO_5045350655" description="DUF4198 domain-containing protein" evidence="2">
    <location>
        <begin position="22"/>
        <end position="323"/>
    </location>
</feature>
<organism evidence="3 4">
    <name type="scientific">Treponema lecithinolyticum ATCC 700332</name>
    <dbReference type="NCBI Taxonomy" id="1321815"/>
    <lineage>
        <taxon>Bacteria</taxon>
        <taxon>Pseudomonadati</taxon>
        <taxon>Spirochaetota</taxon>
        <taxon>Spirochaetia</taxon>
        <taxon>Spirochaetales</taxon>
        <taxon>Treponemataceae</taxon>
        <taxon>Treponema</taxon>
    </lineage>
</organism>
<reference evidence="3 4" key="1">
    <citation type="submission" date="2013-08" db="EMBL/GenBank/DDBJ databases">
        <authorList>
            <person name="Weinstock G."/>
            <person name="Sodergren E."/>
            <person name="Wylie T."/>
            <person name="Fulton L."/>
            <person name="Fulton R."/>
            <person name="Fronick C."/>
            <person name="O'Laughlin M."/>
            <person name="Godfrey J."/>
            <person name="Miner T."/>
            <person name="Herter B."/>
            <person name="Appelbaum E."/>
            <person name="Cordes M."/>
            <person name="Lek S."/>
            <person name="Wollam A."/>
            <person name="Pepin K.H."/>
            <person name="Palsikar V.B."/>
            <person name="Mitreva M."/>
            <person name="Wilson R.K."/>
        </authorList>
    </citation>
    <scope>NUCLEOTIDE SEQUENCE [LARGE SCALE GENOMIC DNA]</scope>
    <source>
        <strain evidence="3 4">ATCC 700332</strain>
    </source>
</reference>
<evidence type="ECO:0008006" key="5">
    <source>
        <dbReference type="Google" id="ProtNLM"/>
    </source>
</evidence>
<keyword evidence="1" id="KW-0472">Membrane</keyword>
<keyword evidence="1" id="KW-0812">Transmembrane</keyword>
<protein>
    <recommendedName>
        <fullName evidence="5">DUF4198 domain-containing protein</fullName>
    </recommendedName>
</protein>
<gene>
    <name evidence="3" type="ORF">HMPREF9193_01975</name>
</gene>
<dbReference type="EMBL" id="AWVH01000043">
    <property type="protein sequence ID" value="ERJ91751.1"/>
    <property type="molecule type" value="Genomic_DNA"/>
</dbReference>
<accession>A0ABN0NWK7</accession>
<dbReference type="RefSeq" id="WP_021686148.1">
    <property type="nucleotide sequence ID" value="NZ_KI260554.1"/>
</dbReference>
<evidence type="ECO:0000313" key="4">
    <source>
        <dbReference type="Proteomes" id="UP000016649"/>
    </source>
</evidence>
<evidence type="ECO:0000256" key="1">
    <source>
        <dbReference type="SAM" id="Phobius"/>
    </source>
</evidence>
<keyword evidence="1" id="KW-1133">Transmembrane helix</keyword>
<dbReference type="Proteomes" id="UP000016649">
    <property type="component" value="Unassembled WGS sequence"/>
</dbReference>
<keyword evidence="4" id="KW-1185">Reference proteome</keyword>
<dbReference type="InterPro" id="IPR019613">
    <property type="entry name" value="DUF4198"/>
</dbReference>
<dbReference type="Pfam" id="PF10670">
    <property type="entry name" value="DUF4198"/>
    <property type="match status" value="1"/>
</dbReference>
<sequence length="323" mass="35290">MQSIKRIFILLLLFSAASVFAHFQMIYTPESVIPENTAAVDFKLVFTHPFEAGLTMDIGKDESGTIKGMKEFFVVHKGAKSDLTGVLKGITFTSLENSGQGFEFTFGKEQGLKGGGDWVFVAVPEPYYEASEDIYIQQITKVMINKGELSTDWKNRVAEGYPEILPLVKPYDVWTGGVFRGIVVNAKGKPVANAEIEFEYINYDIDMKENKFTGKPVLKKSGAGIILADKQGVFEFIPNRAGYWGFAALGAGGELEFGGKELSQDAVLWFEASGLNMNMSASASDTMGMKKGALSLPVLVGVIVLIVLLISVPIVLKKKKKTV</sequence>
<feature type="signal peptide" evidence="2">
    <location>
        <begin position="1"/>
        <end position="21"/>
    </location>
</feature>
<name>A0ABN0NWK7_TRELE</name>